<dbReference type="RefSeq" id="WP_190724191.1">
    <property type="nucleotide sequence ID" value="NZ_CP061539.1"/>
</dbReference>
<dbReference type="InterPro" id="IPR028098">
    <property type="entry name" value="Glyco_trans_4-like_N"/>
</dbReference>
<dbReference type="KEGG" id="rter:IDM49_08500"/>
<dbReference type="Pfam" id="PF13439">
    <property type="entry name" value="Glyco_transf_4"/>
    <property type="match status" value="1"/>
</dbReference>
<proteinExistence type="predicted"/>
<dbReference type="Pfam" id="PF00534">
    <property type="entry name" value="Glycos_transf_1"/>
    <property type="match status" value="1"/>
</dbReference>
<dbReference type="InterPro" id="IPR050194">
    <property type="entry name" value="Glycosyltransferase_grp1"/>
</dbReference>
<evidence type="ECO:0000256" key="1">
    <source>
        <dbReference type="ARBA" id="ARBA00021292"/>
    </source>
</evidence>
<sequence length="411" mass="45301">MAQTPLTIMIGADTYPPDVNGAAQFGVRLATAMHGRGHNVHVVVPNDVAGESETRDVNGITEHRLHSHKVITHEYLRLCAPWEIYREIGDILDAVQPDVVHIQCHWLIGRVLAHQASRRGIRVIATNHVMPENIAPFLPLPQFLQGPFAKISWWDMAAVLRQAQVVTTPTPIAVEAMSASGAFKRPALAVSNGIEIGDYELAPGESLEKNPGELRIFFAGRLAVEKHIDVLIRALSLLPDSLSNVVLEIAGDGEQREKLHKLVAELGVENRVRFLGYVSDEELRAGYLRADVFCQPGTAELQSLVTLEAMSASLPVVLADALALPHLADEGVNGYLFAPGNAQDLAEKLELVLSLPEKERQAMGKASKVMVDMHRAETTWEIFESLYTSNLYYNQRRRELASSSASYTQKF</sequence>
<dbReference type="PANTHER" id="PTHR45947:SF3">
    <property type="entry name" value="SULFOQUINOVOSYL TRANSFERASE SQD2"/>
    <property type="match status" value="1"/>
</dbReference>
<dbReference type="Gene3D" id="3.40.50.2000">
    <property type="entry name" value="Glycogen Phosphorylase B"/>
    <property type="match status" value="2"/>
</dbReference>
<feature type="domain" description="Glycosyltransferase subfamily 4-like N-terminal" evidence="5">
    <location>
        <begin position="19"/>
        <end position="195"/>
    </location>
</feature>
<evidence type="ECO:0000256" key="2">
    <source>
        <dbReference type="ARBA" id="ARBA00022676"/>
    </source>
</evidence>
<keyword evidence="7" id="KW-1185">Reference proteome</keyword>
<evidence type="ECO:0000259" key="5">
    <source>
        <dbReference type="Pfam" id="PF13439"/>
    </source>
</evidence>
<dbReference type="AlphaFoldDB" id="A0A7H2BC79"/>
<organism evidence="6 7">
    <name type="scientific">Rothia terrae</name>
    <dbReference type="NCBI Taxonomy" id="396015"/>
    <lineage>
        <taxon>Bacteria</taxon>
        <taxon>Bacillati</taxon>
        <taxon>Actinomycetota</taxon>
        <taxon>Actinomycetes</taxon>
        <taxon>Micrococcales</taxon>
        <taxon>Micrococcaceae</taxon>
        <taxon>Rothia</taxon>
    </lineage>
</organism>
<keyword evidence="3 6" id="KW-0808">Transferase</keyword>
<reference evidence="6 7" key="1">
    <citation type="submission" date="2020-09" db="EMBL/GenBank/DDBJ databases">
        <title>Investigation of environmental microbes.</title>
        <authorList>
            <person name="Ou Y."/>
            <person name="Kang Q."/>
        </authorList>
    </citation>
    <scope>NUCLEOTIDE SEQUENCE [LARGE SCALE GENOMIC DNA]</scope>
    <source>
        <strain evidence="6 7">KJZ-14</strain>
    </source>
</reference>
<dbReference type="EMBL" id="CP061539">
    <property type="protein sequence ID" value="QNV37275.1"/>
    <property type="molecule type" value="Genomic_DNA"/>
</dbReference>
<dbReference type="SUPFAM" id="SSF53756">
    <property type="entry name" value="UDP-Glycosyltransferase/glycogen phosphorylase"/>
    <property type="match status" value="1"/>
</dbReference>
<name>A0A7H2BC79_9MICC</name>
<evidence type="ECO:0000259" key="4">
    <source>
        <dbReference type="Pfam" id="PF00534"/>
    </source>
</evidence>
<dbReference type="GeneID" id="96624279"/>
<feature type="domain" description="Glycosyl transferase family 1" evidence="4">
    <location>
        <begin position="206"/>
        <end position="368"/>
    </location>
</feature>
<evidence type="ECO:0000313" key="6">
    <source>
        <dbReference type="EMBL" id="QNV37275.1"/>
    </source>
</evidence>
<dbReference type="Proteomes" id="UP000516404">
    <property type="component" value="Chromosome"/>
</dbReference>
<dbReference type="InterPro" id="IPR001296">
    <property type="entry name" value="Glyco_trans_1"/>
</dbReference>
<evidence type="ECO:0000313" key="7">
    <source>
        <dbReference type="Proteomes" id="UP000516404"/>
    </source>
</evidence>
<evidence type="ECO:0000256" key="3">
    <source>
        <dbReference type="ARBA" id="ARBA00022679"/>
    </source>
</evidence>
<dbReference type="GO" id="GO:0016758">
    <property type="term" value="F:hexosyltransferase activity"/>
    <property type="evidence" value="ECO:0007669"/>
    <property type="project" value="TreeGrafter"/>
</dbReference>
<dbReference type="PANTHER" id="PTHR45947">
    <property type="entry name" value="SULFOQUINOVOSYL TRANSFERASE SQD2"/>
    <property type="match status" value="1"/>
</dbReference>
<gene>
    <name evidence="6" type="ORF">IDM49_08500</name>
</gene>
<protein>
    <recommendedName>
        <fullName evidence="1">D-inositol 3-phosphate glycosyltransferase</fullName>
    </recommendedName>
</protein>
<dbReference type="GO" id="GO:1901137">
    <property type="term" value="P:carbohydrate derivative biosynthetic process"/>
    <property type="evidence" value="ECO:0007669"/>
    <property type="project" value="UniProtKB-ARBA"/>
</dbReference>
<accession>A0A7H2BC79</accession>
<keyword evidence="2" id="KW-0328">Glycosyltransferase</keyword>